<dbReference type="InterPro" id="IPR013761">
    <property type="entry name" value="SAM/pointed_sf"/>
</dbReference>
<dbReference type="Proteomes" id="UP000005237">
    <property type="component" value="Unassembled WGS sequence"/>
</dbReference>
<protein>
    <recommendedName>
        <fullName evidence="1">NAD(+) ADP-ribosyltransferase</fullName>
        <ecNumber evidence="1">2.4.2.30</ecNumber>
    </recommendedName>
</protein>
<name>A0A8R1HTH5_CAEJA</name>
<sequence>MNNADWLLATALTKVVDALLLAGCDPNAADANGTTPVHEAAMAGHEITFIALLEKGGSLEQKNVKGENASHLACDNNKILQVIQEHRAETAKQSAPMGGSRGPRTLSELLEEMDLARYTEQFKHENVDLEVFFELKEQDFVDMKIAYGPKKRMLDVIKRYRATGVIRTDAFDAPQAAASTSPRGYSNHSGEDNEKVSATLRAIKDLNQESKQFAMDALELLGSGDTDKIHTQLINIINNAESISLRVSSHV</sequence>
<reference evidence="11" key="2">
    <citation type="submission" date="2022-06" db="UniProtKB">
        <authorList>
            <consortium name="EnsemblMetazoa"/>
        </authorList>
    </citation>
    <scope>IDENTIFICATION</scope>
    <source>
        <strain evidence="11">DF5081</strain>
    </source>
</reference>
<keyword evidence="2" id="KW-0328">Glycosyltransferase</keyword>
<evidence type="ECO:0000256" key="2">
    <source>
        <dbReference type="ARBA" id="ARBA00022676"/>
    </source>
</evidence>
<dbReference type="GO" id="GO:0016779">
    <property type="term" value="F:nucleotidyltransferase activity"/>
    <property type="evidence" value="ECO:0007669"/>
    <property type="project" value="UniProtKB-KW"/>
</dbReference>
<evidence type="ECO:0000256" key="7">
    <source>
        <dbReference type="ARBA" id="ARBA00033987"/>
    </source>
</evidence>
<dbReference type="Gene3D" id="1.10.150.50">
    <property type="entry name" value="Transcription Factor, Ets-1"/>
    <property type="match status" value="1"/>
</dbReference>
<evidence type="ECO:0000256" key="6">
    <source>
        <dbReference type="ARBA" id="ARBA00024347"/>
    </source>
</evidence>
<proteinExistence type="inferred from homology"/>
<comment type="catalytic activity">
    <reaction evidence="7">
        <text>NAD(+) + (ADP-D-ribosyl)n-acceptor = nicotinamide + (ADP-D-ribosyl)n+1-acceptor + H(+).</text>
        <dbReference type="EC" id="2.4.2.30"/>
    </reaction>
</comment>
<evidence type="ECO:0000256" key="1">
    <source>
        <dbReference type="ARBA" id="ARBA00012020"/>
    </source>
</evidence>
<evidence type="ECO:0000256" key="8">
    <source>
        <dbReference type="PROSITE-ProRule" id="PRU00023"/>
    </source>
</evidence>
<dbReference type="PROSITE" id="PS50088">
    <property type="entry name" value="ANK_REPEAT"/>
    <property type="match status" value="1"/>
</dbReference>
<dbReference type="PANTHER" id="PTHR24171">
    <property type="entry name" value="ANKYRIN REPEAT DOMAIN-CONTAINING PROTEIN 39-RELATED"/>
    <property type="match status" value="1"/>
</dbReference>
<keyword evidence="3" id="KW-0548">Nucleotidyltransferase</keyword>
<reference evidence="12" key="1">
    <citation type="submission" date="2010-08" db="EMBL/GenBank/DDBJ databases">
        <authorList>
            <consortium name="Caenorhabditis japonica Sequencing Consortium"/>
            <person name="Wilson R.K."/>
        </authorList>
    </citation>
    <scope>NUCLEOTIDE SEQUENCE [LARGE SCALE GENOMIC DNA]</scope>
    <source>
        <strain evidence="12">DF5081</strain>
    </source>
</reference>
<feature type="signal peptide" evidence="9">
    <location>
        <begin position="1"/>
        <end position="18"/>
    </location>
</feature>
<keyword evidence="9" id="KW-0732">Signal</keyword>
<dbReference type="InterPro" id="IPR036770">
    <property type="entry name" value="Ankyrin_rpt-contain_sf"/>
</dbReference>
<dbReference type="EC" id="2.4.2.30" evidence="1"/>
<evidence type="ECO:0000259" key="10">
    <source>
        <dbReference type="SMART" id="SM00454"/>
    </source>
</evidence>
<dbReference type="InterPro" id="IPR002110">
    <property type="entry name" value="Ankyrin_rpt"/>
</dbReference>
<dbReference type="PANTHER" id="PTHR24171:SF10">
    <property type="entry name" value="ANKYRIN REPEAT DOMAIN-CONTAINING PROTEIN 29-LIKE"/>
    <property type="match status" value="1"/>
</dbReference>
<feature type="domain" description="SAM" evidence="10">
    <location>
        <begin position="98"/>
        <end position="163"/>
    </location>
</feature>
<dbReference type="FunFam" id="1.10.150.50:FF:000103">
    <property type="entry name" value="Bicaudal C, isoform B"/>
    <property type="match status" value="1"/>
</dbReference>
<dbReference type="SUPFAM" id="SSF48403">
    <property type="entry name" value="Ankyrin repeat"/>
    <property type="match status" value="1"/>
</dbReference>
<evidence type="ECO:0000256" key="3">
    <source>
        <dbReference type="ARBA" id="ARBA00022695"/>
    </source>
</evidence>
<dbReference type="Pfam" id="PF00536">
    <property type="entry name" value="SAM_1"/>
    <property type="match status" value="1"/>
</dbReference>
<evidence type="ECO:0000256" key="5">
    <source>
        <dbReference type="ARBA" id="ARBA00023043"/>
    </source>
</evidence>
<evidence type="ECO:0000313" key="11">
    <source>
        <dbReference type="EnsemblMetazoa" id="CJA11283.1"/>
    </source>
</evidence>
<dbReference type="SUPFAM" id="SSF47769">
    <property type="entry name" value="SAM/Pointed domain"/>
    <property type="match status" value="1"/>
</dbReference>
<accession>A0A8R1HTH5</accession>
<comment type="similarity">
    <text evidence="6">Belongs to the ARTD/PARP family.</text>
</comment>
<feature type="repeat" description="ANK" evidence="8">
    <location>
        <begin position="32"/>
        <end position="64"/>
    </location>
</feature>
<keyword evidence="3" id="KW-0808">Transferase</keyword>
<dbReference type="InterPro" id="IPR001660">
    <property type="entry name" value="SAM"/>
</dbReference>
<evidence type="ECO:0000313" key="12">
    <source>
        <dbReference type="Proteomes" id="UP000005237"/>
    </source>
</evidence>
<dbReference type="SMART" id="SM00454">
    <property type="entry name" value="SAM"/>
    <property type="match status" value="1"/>
</dbReference>
<dbReference type="PROSITE" id="PS50297">
    <property type="entry name" value="ANK_REP_REGION"/>
    <property type="match status" value="1"/>
</dbReference>
<dbReference type="GO" id="GO:0003950">
    <property type="term" value="F:NAD+ poly-ADP-ribosyltransferase activity"/>
    <property type="evidence" value="ECO:0007669"/>
    <property type="project" value="UniProtKB-EC"/>
</dbReference>
<dbReference type="Pfam" id="PF12796">
    <property type="entry name" value="Ank_2"/>
    <property type="match status" value="1"/>
</dbReference>
<evidence type="ECO:0000256" key="9">
    <source>
        <dbReference type="SAM" id="SignalP"/>
    </source>
</evidence>
<feature type="chain" id="PRO_5035872300" description="NAD(+) ADP-ribosyltransferase" evidence="9">
    <location>
        <begin position="19"/>
        <end position="251"/>
    </location>
</feature>
<keyword evidence="5 8" id="KW-0040">ANK repeat</keyword>
<dbReference type="EnsemblMetazoa" id="CJA11283.1">
    <property type="protein sequence ID" value="CJA11283.1"/>
    <property type="gene ID" value="WBGene00130487"/>
</dbReference>
<evidence type="ECO:0000256" key="4">
    <source>
        <dbReference type="ARBA" id="ARBA00022737"/>
    </source>
</evidence>
<dbReference type="AlphaFoldDB" id="A0A8R1HTH5"/>
<keyword evidence="12" id="KW-1185">Reference proteome</keyword>
<organism evidence="11 12">
    <name type="scientific">Caenorhabditis japonica</name>
    <dbReference type="NCBI Taxonomy" id="281687"/>
    <lineage>
        <taxon>Eukaryota</taxon>
        <taxon>Metazoa</taxon>
        <taxon>Ecdysozoa</taxon>
        <taxon>Nematoda</taxon>
        <taxon>Chromadorea</taxon>
        <taxon>Rhabditida</taxon>
        <taxon>Rhabditina</taxon>
        <taxon>Rhabditomorpha</taxon>
        <taxon>Rhabditoidea</taxon>
        <taxon>Rhabditidae</taxon>
        <taxon>Peloderinae</taxon>
        <taxon>Caenorhabditis</taxon>
    </lineage>
</organism>
<dbReference type="Gene3D" id="1.25.40.20">
    <property type="entry name" value="Ankyrin repeat-containing domain"/>
    <property type="match status" value="1"/>
</dbReference>
<keyword evidence="4" id="KW-0677">Repeat</keyword>